<dbReference type="Proteomes" id="UP000070263">
    <property type="component" value="Unassembled WGS sequence"/>
</dbReference>
<sequence>MLHNKYIINAYRAGVPSFEERVENIPFLTNSFCQTEQGCKIVKGKIEKTAETMNDRKIRGTVASAEPRNKPPTWQVSLLASKRLNSKKRVTSVV</sequence>
<name>A0A133VLA3_9EURY</name>
<proteinExistence type="predicted"/>
<reference evidence="1 2" key="1">
    <citation type="journal article" date="2016" name="Sci. Rep.">
        <title>Metabolic traits of an uncultured archaeal lineage -MSBL1- from brine pools of the Red Sea.</title>
        <authorList>
            <person name="Mwirichia R."/>
            <person name="Alam I."/>
            <person name="Rashid M."/>
            <person name="Vinu M."/>
            <person name="Ba-Alawi W."/>
            <person name="Anthony Kamau A."/>
            <person name="Kamanda Ngugi D."/>
            <person name="Goker M."/>
            <person name="Klenk H.P."/>
            <person name="Bajic V."/>
            <person name="Stingl U."/>
        </authorList>
    </citation>
    <scope>NUCLEOTIDE SEQUENCE [LARGE SCALE GENOMIC DNA]</scope>
    <source>
        <strain evidence="1">SCGC-AAA382A20</strain>
    </source>
</reference>
<gene>
    <name evidence="1" type="ORF">AKJ51_01705</name>
</gene>
<keyword evidence="2" id="KW-1185">Reference proteome</keyword>
<accession>A0A133VLA3</accession>
<comment type="caution">
    <text evidence="1">The sequence shown here is derived from an EMBL/GenBank/DDBJ whole genome shotgun (WGS) entry which is preliminary data.</text>
</comment>
<protein>
    <submittedName>
        <fullName evidence="1">Uncharacterized protein</fullName>
    </submittedName>
</protein>
<dbReference type="EMBL" id="LHYE01000012">
    <property type="protein sequence ID" value="KXB07238.1"/>
    <property type="molecule type" value="Genomic_DNA"/>
</dbReference>
<evidence type="ECO:0000313" key="2">
    <source>
        <dbReference type="Proteomes" id="UP000070263"/>
    </source>
</evidence>
<evidence type="ECO:0000313" key="1">
    <source>
        <dbReference type="EMBL" id="KXB07238.1"/>
    </source>
</evidence>
<dbReference type="AlphaFoldDB" id="A0A133VLA3"/>
<organism evidence="1 2">
    <name type="scientific">candidate division MSBL1 archaeon SCGC-AAA382A20</name>
    <dbReference type="NCBI Taxonomy" id="1698280"/>
    <lineage>
        <taxon>Archaea</taxon>
        <taxon>Methanobacteriati</taxon>
        <taxon>Methanobacteriota</taxon>
        <taxon>candidate division MSBL1</taxon>
    </lineage>
</organism>